<sequence>MKTISTALKNHLAEEVTTLCVCWKIVRRDGVEQGFTSHVKDLTYDGLLYEAATGFTPSNIASTDDLAVNNMEVVGLLESQRLSASELQAGRYDYADVYVFMLNYEDLTMQDLKLAYGKLGQVRSGKVVFEAEVRSLSQGLQQTIGELFDTACRADLGDSRCGVLIKPDRWEPHTLYALDDVVRPTLANGNERQYKITTAGYSGSTEPTWDATIGNSTNGVSVELLTDGAFTNAKGVYWNGSAAWTIAAGVASCDGTQTANDALSQPVTGVNGVLYETSFTVSNFSAGQVRIVCGTQVGTWRVANGAFTEDIIMTGTTPISIEADADFVGDIDDVSVSEKVTTVWETENCYTKLGTITAVNSNENFTDAARTEADNTFDRGYLTFTSGLNVGVSMEIKTFTSDTFQSALPFPYTVQVGDSYEVYAGCDKTMETCRDDYDNIINFRGEPFIPGSDEIMKFGGQ</sequence>
<dbReference type="Pfam" id="PF09356">
    <property type="entry name" value="Phage_BR0599"/>
    <property type="match status" value="1"/>
</dbReference>
<dbReference type="NCBIfam" id="TIGR02218">
    <property type="entry name" value="phg_TIGR02218"/>
    <property type="match status" value="2"/>
</dbReference>
<name>A0A558E0X0_9GAMM</name>
<protein>
    <submittedName>
        <fullName evidence="2">DUF2163 domain-containing protein</fullName>
    </submittedName>
</protein>
<comment type="caution">
    <text evidence="2">The sequence shown here is derived from an EMBL/GenBank/DDBJ whole genome shotgun (WGS) entry which is preliminary data.</text>
</comment>
<dbReference type="Proteomes" id="UP000316649">
    <property type="component" value="Unassembled WGS sequence"/>
</dbReference>
<keyword evidence="3" id="KW-1185">Reference proteome</keyword>
<reference evidence="2 3" key="1">
    <citation type="submission" date="2019-07" db="EMBL/GenBank/DDBJ databases">
        <title>The pathways for chlorine oxyanion respiration interact through the shared metabolite chlorate.</title>
        <authorList>
            <person name="Barnum T.P."/>
            <person name="Cheng Y."/>
            <person name="Hill K.A."/>
            <person name="Lucas L.N."/>
            <person name="Carlson H.K."/>
            <person name="Coates J.D."/>
        </authorList>
    </citation>
    <scope>NUCLEOTIDE SEQUENCE [LARGE SCALE GENOMIC DNA]</scope>
    <source>
        <strain evidence="2 3">BK-1</strain>
    </source>
</reference>
<gene>
    <name evidence="2" type="ORF">FHP88_09020</name>
</gene>
<proteinExistence type="predicted"/>
<dbReference type="RefSeq" id="WP_144358717.1">
    <property type="nucleotide sequence ID" value="NZ_VMNH01000009.1"/>
</dbReference>
<accession>A0A558E0X0</accession>
<organism evidence="2 3">
    <name type="scientific">Sedimenticola selenatireducens</name>
    <dbReference type="NCBI Taxonomy" id="191960"/>
    <lineage>
        <taxon>Bacteria</taxon>
        <taxon>Pseudomonadati</taxon>
        <taxon>Pseudomonadota</taxon>
        <taxon>Gammaproteobacteria</taxon>
        <taxon>Chromatiales</taxon>
        <taxon>Sedimenticolaceae</taxon>
        <taxon>Sedimenticola</taxon>
    </lineage>
</organism>
<dbReference type="InterPro" id="IPR018964">
    <property type="entry name" value="Phage_phiJL001_Gp84_C"/>
</dbReference>
<feature type="domain" description="Bacteriophage phiJL001 Gp84 C-terminal" evidence="1">
    <location>
        <begin position="376"/>
        <end position="453"/>
    </location>
</feature>
<evidence type="ECO:0000313" key="2">
    <source>
        <dbReference type="EMBL" id="TVO75144.1"/>
    </source>
</evidence>
<evidence type="ECO:0000313" key="3">
    <source>
        <dbReference type="Proteomes" id="UP000316649"/>
    </source>
</evidence>
<dbReference type="Pfam" id="PF09931">
    <property type="entry name" value="Phage_phiJL001_Gp84_N"/>
    <property type="match status" value="1"/>
</dbReference>
<dbReference type="InterPro" id="IPR011928">
    <property type="entry name" value="Phage_phiJL001_Gp84"/>
</dbReference>
<evidence type="ECO:0000259" key="1">
    <source>
        <dbReference type="Pfam" id="PF09356"/>
    </source>
</evidence>
<dbReference type="EMBL" id="VMNH01000009">
    <property type="protein sequence ID" value="TVO75144.1"/>
    <property type="molecule type" value="Genomic_DNA"/>
</dbReference>
<dbReference type="OrthoDB" id="6021215at2"/>
<dbReference type="AlphaFoldDB" id="A0A558E0X0"/>